<dbReference type="SMART" id="SM00194">
    <property type="entry name" value="PTPc"/>
    <property type="match status" value="1"/>
</dbReference>
<dbReference type="PROSITE" id="PS50055">
    <property type="entry name" value="TYR_PHOSPHATASE_PTP"/>
    <property type="match status" value="1"/>
</dbReference>
<dbReference type="OrthoDB" id="8609993at2759"/>
<dbReference type="InterPro" id="IPR052782">
    <property type="entry name" value="Oocyte-zygote_transition_reg"/>
</dbReference>
<evidence type="ECO:0000313" key="4">
    <source>
        <dbReference type="Proteomes" id="UP000024635"/>
    </source>
</evidence>
<dbReference type="PRINTS" id="PR00700">
    <property type="entry name" value="PRTYPHPHTASE"/>
</dbReference>
<dbReference type="InterPro" id="IPR000242">
    <property type="entry name" value="PTP_cat"/>
</dbReference>
<gene>
    <name evidence="3" type="primary">Acey_s0023.g660</name>
    <name evidence="3" type="ORF">Y032_0023g660</name>
</gene>
<dbReference type="Proteomes" id="UP000024635">
    <property type="component" value="Unassembled WGS sequence"/>
</dbReference>
<name>A0A016UYX7_9BILA</name>
<protein>
    <recommendedName>
        <fullName evidence="2">Tyrosine-protein phosphatase domain-containing protein</fullName>
    </recommendedName>
</protein>
<organism evidence="3 4">
    <name type="scientific">Ancylostoma ceylanicum</name>
    <dbReference type="NCBI Taxonomy" id="53326"/>
    <lineage>
        <taxon>Eukaryota</taxon>
        <taxon>Metazoa</taxon>
        <taxon>Ecdysozoa</taxon>
        <taxon>Nematoda</taxon>
        <taxon>Chromadorea</taxon>
        <taxon>Rhabditida</taxon>
        <taxon>Rhabditina</taxon>
        <taxon>Rhabditomorpha</taxon>
        <taxon>Strongyloidea</taxon>
        <taxon>Ancylostomatidae</taxon>
        <taxon>Ancylostomatinae</taxon>
        <taxon>Ancylostoma</taxon>
    </lineage>
</organism>
<comment type="caution">
    <text evidence="3">The sequence shown here is derived from an EMBL/GenBank/DDBJ whole genome shotgun (WGS) entry which is preliminary data.</text>
</comment>
<feature type="domain" description="Tyrosine-protein phosphatase" evidence="2">
    <location>
        <begin position="116"/>
        <end position="282"/>
    </location>
</feature>
<feature type="region of interest" description="Disordered" evidence="1">
    <location>
        <begin position="53"/>
        <end position="81"/>
    </location>
</feature>
<dbReference type="GO" id="GO:0004725">
    <property type="term" value="F:protein tyrosine phosphatase activity"/>
    <property type="evidence" value="ECO:0007669"/>
    <property type="project" value="InterPro"/>
</dbReference>
<dbReference type="PANTHER" id="PTHR46163:SF5">
    <property type="entry name" value="TYROSINE-PROTEIN PHOSPHATASE"/>
    <property type="match status" value="1"/>
</dbReference>
<dbReference type="InterPro" id="IPR029021">
    <property type="entry name" value="Prot-tyrosine_phosphatase-like"/>
</dbReference>
<reference evidence="4" key="1">
    <citation type="journal article" date="2015" name="Nat. Genet.">
        <title>The genome and transcriptome of the zoonotic hookworm Ancylostoma ceylanicum identify infection-specific gene families.</title>
        <authorList>
            <person name="Schwarz E.M."/>
            <person name="Hu Y."/>
            <person name="Antoshechkin I."/>
            <person name="Miller M.M."/>
            <person name="Sternberg P.W."/>
            <person name="Aroian R.V."/>
        </authorList>
    </citation>
    <scope>NUCLEOTIDE SEQUENCE</scope>
    <source>
        <strain evidence="4">HY135</strain>
    </source>
</reference>
<dbReference type="STRING" id="53326.A0A016UYX7"/>
<sequence length="333" mass="38278">MRSSSITRATEGFGVVPSAVTLYLMAALELAEMQENFSEPYMFLVEKSRQKAKPTEKKDDTSSVQQFEETPTPADTSEDMNPTLRTAFSVNQYEENIASCLKAFASMCDTFTVDVLRNQFYSLPKPDPAECVVFGDPSNACKNRYSNVPCLDVSRILLEFLLLEDGGGYIHANRVTYPLLRNQFILTQGPLPRTIPEFWRMIWQEKVETIIMLCRNVENGKRKCAEYIPSHIDYPSSYVNGLLTIILRSRYQESDMIISAIELRYLSCSRTIIHYHWVAWPDCQVIMFIYGLGPSLALHRVNVHHLRPCVRHQLKMYNPCSQCCDEYEEARHP</sequence>
<dbReference type="AlphaFoldDB" id="A0A016UYX7"/>
<dbReference type="EMBL" id="JARK01001359">
    <property type="protein sequence ID" value="EYC19678.1"/>
    <property type="molecule type" value="Genomic_DNA"/>
</dbReference>
<feature type="compositionally biased region" description="Polar residues" evidence="1">
    <location>
        <begin position="62"/>
        <end position="81"/>
    </location>
</feature>
<evidence type="ECO:0000259" key="2">
    <source>
        <dbReference type="PROSITE" id="PS50055"/>
    </source>
</evidence>
<dbReference type="PANTHER" id="PTHR46163">
    <property type="entry name" value="TYROSINE-PROTEIN PHOSPHATASE-RELATED"/>
    <property type="match status" value="1"/>
</dbReference>
<accession>A0A016UYX7</accession>
<dbReference type="SUPFAM" id="SSF52799">
    <property type="entry name" value="(Phosphotyrosine protein) phosphatases II"/>
    <property type="match status" value="1"/>
</dbReference>
<proteinExistence type="predicted"/>
<dbReference type="Pfam" id="PF00102">
    <property type="entry name" value="Y_phosphatase"/>
    <property type="match status" value="1"/>
</dbReference>
<keyword evidence="4" id="KW-1185">Reference proteome</keyword>
<evidence type="ECO:0000256" key="1">
    <source>
        <dbReference type="SAM" id="MobiDB-lite"/>
    </source>
</evidence>
<dbReference type="Gene3D" id="3.90.190.10">
    <property type="entry name" value="Protein tyrosine phosphatase superfamily"/>
    <property type="match status" value="1"/>
</dbReference>
<evidence type="ECO:0000313" key="3">
    <source>
        <dbReference type="EMBL" id="EYC19678.1"/>
    </source>
</evidence>